<evidence type="ECO:0000313" key="3">
    <source>
        <dbReference type="Proteomes" id="UP000786185"/>
    </source>
</evidence>
<feature type="non-terminal residue" evidence="2">
    <location>
        <position position="62"/>
    </location>
</feature>
<dbReference type="InterPro" id="IPR027417">
    <property type="entry name" value="P-loop_NTPase"/>
</dbReference>
<dbReference type="SUPFAM" id="SSF52540">
    <property type="entry name" value="P-loop containing nucleoside triphosphate hydrolases"/>
    <property type="match status" value="1"/>
</dbReference>
<accession>A0AAW4BNC9</accession>
<sequence>MGKIISLVNEKGGVGKTTMTFNLAYYLSAIEDKKVLVVDLDPQFNLTRKFWSPNDIPEEIKR</sequence>
<dbReference type="PANTHER" id="PTHR13696:SF99">
    <property type="entry name" value="COBYRINIC ACID AC-DIAMIDE SYNTHASE"/>
    <property type="match status" value="1"/>
</dbReference>
<protein>
    <submittedName>
        <fullName evidence="2">ParA family protein</fullName>
    </submittedName>
</protein>
<dbReference type="AlphaFoldDB" id="A0AAW4BNC9"/>
<dbReference type="Gene3D" id="3.40.50.300">
    <property type="entry name" value="P-loop containing nucleotide triphosphate hydrolases"/>
    <property type="match status" value="1"/>
</dbReference>
<dbReference type="PANTHER" id="PTHR13696">
    <property type="entry name" value="P-LOOP CONTAINING NUCLEOSIDE TRIPHOSPHATE HYDROLASE"/>
    <property type="match status" value="1"/>
</dbReference>
<reference evidence="2" key="1">
    <citation type="journal article" date="2021" name="PeerJ">
        <title>Analysis of 44 Vibrio anguillarum genomes reveals high genetic diversity.</title>
        <authorList>
            <person name="Hansen M.J."/>
            <person name="Dalsgaard I."/>
        </authorList>
    </citation>
    <scope>NUCLEOTIDE SEQUENCE</scope>
    <source>
        <strain evidence="2">850617-1/1</strain>
    </source>
</reference>
<evidence type="ECO:0000313" key="2">
    <source>
        <dbReference type="EMBL" id="MBF4437178.1"/>
    </source>
</evidence>
<gene>
    <name evidence="2" type="ORF">ERJ77_22375</name>
</gene>
<dbReference type="Pfam" id="PF13614">
    <property type="entry name" value="AAA_31"/>
    <property type="match status" value="1"/>
</dbReference>
<comment type="caution">
    <text evidence="2">The sequence shown here is derived from an EMBL/GenBank/DDBJ whole genome shotgun (WGS) entry which is preliminary data.</text>
</comment>
<feature type="domain" description="AAA" evidence="1">
    <location>
        <begin position="3"/>
        <end position="49"/>
    </location>
</feature>
<dbReference type="EMBL" id="SCLC01000700">
    <property type="protein sequence ID" value="MBF4437178.1"/>
    <property type="molecule type" value="Genomic_DNA"/>
</dbReference>
<name>A0AAW4BNC9_VIBAN</name>
<evidence type="ECO:0000259" key="1">
    <source>
        <dbReference type="Pfam" id="PF13614"/>
    </source>
</evidence>
<organism evidence="2 3">
    <name type="scientific">Vibrio anguillarum</name>
    <name type="common">Listonella anguillarum</name>
    <dbReference type="NCBI Taxonomy" id="55601"/>
    <lineage>
        <taxon>Bacteria</taxon>
        <taxon>Pseudomonadati</taxon>
        <taxon>Pseudomonadota</taxon>
        <taxon>Gammaproteobacteria</taxon>
        <taxon>Vibrionales</taxon>
        <taxon>Vibrionaceae</taxon>
        <taxon>Vibrio</taxon>
    </lineage>
</organism>
<dbReference type="InterPro" id="IPR025669">
    <property type="entry name" value="AAA_dom"/>
</dbReference>
<dbReference type="CDD" id="cd02042">
    <property type="entry name" value="ParAB_family"/>
    <property type="match status" value="1"/>
</dbReference>
<dbReference type="InterPro" id="IPR050678">
    <property type="entry name" value="DNA_Partitioning_ATPase"/>
</dbReference>
<proteinExistence type="predicted"/>
<dbReference type="Proteomes" id="UP000786185">
    <property type="component" value="Unassembled WGS sequence"/>
</dbReference>